<feature type="compositionally biased region" description="Low complexity" evidence="2">
    <location>
        <begin position="312"/>
        <end position="332"/>
    </location>
</feature>
<feature type="compositionally biased region" description="Basic and acidic residues" evidence="2">
    <location>
        <begin position="547"/>
        <end position="563"/>
    </location>
</feature>
<dbReference type="EMBL" id="NAJO01000026">
    <property type="protein sequence ID" value="OQO03010.1"/>
    <property type="molecule type" value="Genomic_DNA"/>
</dbReference>
<keyword evidence="1" id="KW-0175">Coiled coil</keyword>
<reference evidence="4" key="1">
    <citation type="submission" date="2017-03" db="EMBL/GenBank/DDBJ databases">
        <title>Genomes of endolithic fungi from Antarctica.</title>
        <authorList>
            <person name="Coleine C."/>
            <person name="Masonjones S."/>
            <person name="Stajich J.E."/>
        </authorList>
    </citation>
    <scope>NUCLEOTIDE SEQUENCE [LARGE SCALE GENOMIC DNA]</scope>
    <source>
        <strain evidence="4">CCFEE 5527</strain>
    </source>
</reference>
<organism evidence="3 4">
    <name type="scientific">Cryoendolithus antarcticus</name>
    <dbReference type="NCBI Taxonomy" id="1507870"/>
    <lineage>
        <taxon>Eukaryota</taxon>
        <taxon>Fungi</taxon>
        <taxon>Dikarya</taxon>
        <taxon>Ascomycota</taxon>
        <taxon>Pezizomycotina</taxon>
        <taxon>Dothideomycetes</taxon>
        <taxon>Dothideomycetidae</taxon>
        <taxon>Cladosporiales</taxon>
        <taxon>Cladosporiaceae</taxon>
        <taxon>Cryoendolithus</taxon>
    </lineage>
</organism>
<feature type="compositionally biased region" description="Acidic residues" evidence="2">
    <location>
        <begin position="335"/>
        <end position="345"/>
    </location>
</feature>
<dbReference type="AlphaFoldDB" id="A0A1V8SVD2"/>
<evidence type="ECO:0000256" key="2">
    <source>
        <dbReference type="SAM" id="MobiDB-lite"/>
    </source>
</evidence>
<name>A0A1V8SVD2_9PEZI</name>
<accession>A0A1V8SVD2</accession>
<comment type="caution">
    <text evidence="3">The sequence shown here is derived from an EMBL/GenBank/DDBJ whole genome shotgun (WGS) entry which is preliminary data.</text>
</comment>
<feature type="coiled-coil region" evidence="1">
    <location>
        <begin position="128"/>
        <end position="185"/>
    </location>
</feature>
<feature type="region of interest" description="Disordered" evidence="2">
    <location>
        <begin position="200"/>
        <end position="221"/>
    </location>
</feature>
<dbReference type="OrthoDB" id="3946700at2759"/>
<sequence length="563" mass="61424">MGLPMWTDPDDKVNKPAAIKTDPTAAARSSIRRRPSIHGPRGGSRRETTRAFAPRLERSPPPALGARTSRPLGPGASRFTRRNGRAGVPPISTLLESADRERRYRDPPIVVRAYSQGGNETQALDSSLARLREQTERLSRRADNLAASLRAQGELHDEEATERELARIDARIQASSDRIRQLSERHRRQPGTWDFHMLTPPDGAAGEEASAPARGTVSTPPVEPVLLQAPGQPDILYYPDPVLAAPPRSHHPLSRSWQPSSPLPVDGLGDRNRSPTPAADTWDIMRSTIAPDTTLPSASSSFTSAAASASFSANGSTESSPLSASSSPASSAIDPMEDLQGEADSDSCGSSSMDEEDEEVSLLAHSATFALHLYNMESETRAGQARISYHRRLQSEQGTRFTIGHEGHSVDIGFRLIEEALRTESGRERLSLIGSAEPGHAELAAERALRLRTERAADLALDALAASRNYIDTRPAIAPPRRTREAALAEEDERARSIVEQTEVLSDETDLDAMRRVVERLAQRDDVPEEWWVSMGLNFAGRGSGSEGRRERIEERVGEAARL</sequence>
<evidence type="ECO:0000313" key="3">
    <source>
        <dbReference type="EMBL" id="OQO03010.1"/>
    </source>
</evidence>
<keyword evidence="4" id="KW-1185">Reference proteome</keyword>
<feature type="region of interest" description="Disordered" evidence="2">
    <location>
        <begin position="542"/>
        <end position="563"/>
    </location>
</feature>
<feature type="region of interest" description="Disordered" evidence="2">
    <location>
        <begin position="312"/>
        <end position="360"/>
    </location>
</feature>
<dbReference type="InParanoid" id="A0A1V8SVD2"/>
<proteinExistence type="predicted"/>
<protein>
    <submittedName>
        <fullName evidence="3">Uncharacterized protein</fullName>
    </submittedName>
</protein>
<gene>
    <name evidence="3" type="ORF">B0A48_11294</name>
</gene>
<evidence type="ECO:0000313" key="4">
    <source>
        <dbReference type="Proteomes" id="UP000192596"/>
    </source>
</evidence>
<dbReference type="Proteomes" id="UP000192596">
    <property type="component" value="Unassembled WGS sequence"/>
</dbReference>
<feature type="region of interest" description="Disordered" evidence="2">
    <location>
        <begin position="1"/>
        <end position="100"/>
    </location>
</feature>
<evidence type="ECO:0000256" key="1">
    <source>
        <dbReference type="SAM" id="Coils"/>
    </source>
</evidence>
<feature type="region of interest" description="Disordered" evidence="2">
    <location>
        <begin position="247"/>
        <end position="284"/>
    </location>
</feature>